<evidence type="ECO:0000313" key="3">
    <source>
        <dbReference type="EMBL" id="MEE2566009.1"/>
    </source>
</evidence>
<organism evidence="3 4">
    <name type="scientific">Hyphobacterium marinum</name>
    <dbReference type="NCBI Taxonomy" id="3116574"/>
    <lineage>
        <taxon>Bacteria</taxon>
        <taxon>Pseudomonadati</taxon>
        <taxon>Pseudomonadota</taxon>
        <taxon>Alphaproteobacteria</taxon>
        <taxon>Maricaulales</taxon>
        <taxon>Maricaulaceae</taxon>
        <taxon>Hyphobacterium</taxon>
    </lineage>
</organism>
<comment type="caution">
    <text evidence="3">The sequence shown here is derived from an EMBL/GenBank/DDBJ whole genome shotgun (WGS) entry which is preliminary data.</text>
</comment>
<keyword evidence="2" id="KW-0812">Transmembrane</keyword>
<keyword evidence="2" id="KW-0472">Membrane</keyword>
<reference evidence="3 4" key="1">
    <citation type="submission" date="2024-01" db="EMBL/GenBank/DDBJ databases">
        <title>Hyphobacterium bacterium isolated from marine sediment.</title>
        <authorList>
            <person name="Zhao S."/>
        </authorList>
    </citation>
    <scope>NUCLEOTIDE SEQUENCE [LARGE SCALE GENOMIC DNA]</scope>
    <source>
        <strain evidence="3 4">Y60-23</strain>
    </source>
</reference>
<evidence type="ECO:0000313" key="4">
    <source>
        <dbReference type="Proteomes" id="UP001310692"/>
    </source>
</evidence>
<feature type="compositionally biased region" description="Polar residues" evidence="1">
    <location>
        <begin position="1"/>
        <end position="15"/>
    </location>
</feature>
<keyword evidence="4" id="KW-1185">Reference proteome</keyword>
<evidence type="ECO:0000256" key="1">
    <source>
        <dbReference type="SAM" id="MobiDB-lite"/>
    </source>
</evidence>
<name>A0ABU7LWS2_9PROT</name>
<evidence type="ECO:0000256" key="2">
    <source>
        <dbReference type="SAM" id="Phobius"/>
    </source>
</evidence>
<proteinExistence type="predicted"/>
<protein>
    <recommendedName>
        <fullName evidence="5">Protoheme IX farnesyltransferase</fullName>
    </recommendedName>
</protein>
<feature type="transmembrane region" description="Helical" evidence="2">
    <location>
        <begin position="36"/>
        <end position="57"/>
    </location>
</feature>
<sequence length="65" mass="7109">MSEPTVQDASKTTPDLTPEEQARRAFEKARDRRNKMIALGLVAFAVLIFTITAIRLYQNTGGAAG</sequence>
<gene>
    <name evidence="3" type="ORF">V0U35_04890</name>
</gene>
<dbReference type="RefSeq" id="WP_330195538.1">
    <property type="nucleotide sequence ID" value="NZ_JAZDRO010000001.1"/>
</dbReference>
<evidence type="ECO:0008006" key="5">
    <source>
        <dbReference type="Google" id="ProtNLM"/>
    </source>
</evidence>
<accession>A0ABU7LWS2</accession>
<dbReference type="Proteomes" id="UP001310692">
    <property type="component" value="Unassembled WGS sequence"/>
</dbReference>
<feature type="region of interest" description="Disordered" evidence="1">
    <location>
        <begin position="1"/>
        <end position="27"/>
    </location>
</feature>
<keyword evidence="2" id="KW-1133">Transmembrane helix</keyword>
<dbReference type="EMBL" id="JAZDRO010000001">
    <property type="protein sequence ID" value="MEE2566009.1"/>
    <property type="molecule type" value="Genomic_DNA"/>
</dbReference>